<proteinExistence type="predicted"/>
<dbReference type="EMBL" id="JASZYV010000003">
    <property type="protein sequence ID" value="MDM0046009.1"/>
    <property type="molecule type" value="Genomic_DNA"/>
</dbReference>
<reference evidence="3" key="1">
    <citation type="submission" date="2023-06" db="EMBL/GenBank/DDBJ databases">
        <authorList>
            <person name="Jiang Y."/>
            <person name="Liu Q."/>
        </authorList>
    </citation>
    <scope>NUCLEOTIDE SEQUENCE</scope>
    <source>
        <strain evidence="3">CGMCC 1.12089</strain>
    </source>
</reference>
<evidence type="ECO:0000313" key="3">
    <source>
        <dbReference type="EMBL" id="MDM0046009.1"/>
    </source>
</evidence>
<dbReference type="Pfam" id="PF01569">
    <property type="entry name" value="PAP2"/>
    <property type="match status" value="1"/>
</dbReference>
<keyword evidence="1" id="KW-0812">Transmembrane</keyword>
<feature type="transmembrane region" description="Helical" evidence="1">
    <location>
        <begin position="98"/>
        <end position="117"/>
    </location>
</feature>
<feature type="transmembrane region" description="Helical" evidence="1">
    <location>
        <begin position="54"/>
        <end position="72"/>
    </location>
</feature>
<dbReference type="Proteomes" id="UP001174908">
    <property type="component" value="Unassembled WGS sequence"/>
</dbReference>
<keyword evidence="1" id="KW-0472">Membrane</keyword>
<feature type="domain" description="Phosphatidic acid phosphatase type 2/haloperoxidase" evidence="2">
    <location>
        <begin position="54"/>
        <end position="163"/>
    </location>
</feature>
<dbReference type="InterPro" id="IPR036938">
    <property type="entry name" value="PAP2/HPO_sf"/>
</dbReference>
<keyword evidence="1" id="KW-1133">Transmembrane helix</keyword>
<dbReference type="PANTHER" id="PTHR14969">
    <property type="entry name" value="SPHINGOSINE-1-PHOSPHATE PHOSPHOHYDROLASE"/>
    <property type="match status" value="1"/>
</dbReference>
<keyword evidence="4" id="KW-1185">Reference proteome</keyword>
<feature type="transmembrane region" description="Helical" evidence="1">
    <location>
        <begin position="124"/>
        <end position="142"/>
    </location>
</feature>
<evidence type="ECO:0000313" key="4">
    <source>
        <dbReference type="Proteomes" id="UP001174908"/>
    </source>
</evidence>
<name>A0ABT7NDI4_9BURK</name>
<sequence length="181" mass="19728">MTLLDIQLFVWLNAVPGTPAWRIALAAAISNWLPALLVLLLAAMAAGRPAWRRTLWAALVSLLIAWVSVRVFREYLPMPRPAALDIGTQWLPQGERPGFPSLHATGAFAVAVMVLRLHFDRWGAAYVVAAALVALSRVFLGLHFPTDIVVGAMLGALIALVVERALVARQWRVLRRAAAPS</sequence>
<evidence type="ECO:0000256" key="1">
    <source>
        <dbReference type="SAM" id="Phobius"/>
    </source>
</evidence>
<organism evidence="3 4">
    <name type="scientific">Variovorax dokdonensis</name>
    <dbReference type="NCBI Taxonomy" id="344883"/>
    <lineage>
        <taxon>Bacteria</taxon>
        <taxon>Pseudomonadati</taxon>
        <taxon>Pseudomonadota</taxon>
        <taxon>Betaproteobacteria</taxon>
        <taxon>Burkholderiales</taxon>
        <taxon>Comamonadaceae</taxon>
        <taxon>Variovorax</taxon>
    </lineage>
</organism>
<protein>
    <submittedName>
        <fullName evidence="3">Phosphatase PAP2 family protein</fullName>
    </submittedName>
</protein>
<dbReference type="SUPFAM" id="SSF48317">
    <property type="entry name" value="Acid phosphatase/Vanadium-dependent haloperoxidase"/>
    <property type="match status" value="1"/>
</dbReference>
<gene>
    <name evidence="3" type="ORF">QTH91_16085</name>
</gene>
<accession>A0ABT7NDI4</accession>
<dbReference type="RefSeq" id="WP_286661108.1">
    <property type="nucleotide sequence ID" value="NZ_JASZYV010000003.1"/>
</dbReference>
<comment type="caution">
    <text evidence="3">The sequence shown here is derived from an EMBL/GenBank/DDBJ whole genome shotgun (WGS) entry which is preliminary data.</text>
</comment>
<dbReference type="SMART" id="SM00014">
    <property type="entry name" value="acidPPc"/>
    <property type="match status" value="1"/>
</dbReference>
<feature type="transmembrane region" description="Helical" evidence="1">
    <location>
        <begin position="148"/>
        <end position="167"/>
    </location>
</feature>
<dbReference type="PANTHER" id="PTHR14969:SF13">
    <property type="entry name" value="AT30094P"/>
    <property type="match status" value="1"/>
</dbReference>
<dbReference type="InterPro" id="IPR000326">
    <property type="entry name" value="PAP2/HPO"/>
</dbReference>
<dbReference type="Gene3D" id="1.20.144.10">
    <property type="entry name" value="Phosphatidic acid phosphatase type 2/haloperoxidase"/>
    <property type="match status" value="1"/>
</dbReference>
<evidence type="ECO:0000259" key="2">
    <source>
        <dbReference type="SMART" id="SM00014"/>
    </source>
</evidence>
<feature type="transmembrane region" description="Helical" evidence="1">
    <location>
        <begin position="20"/>
        <end position="42"/>
    </location>
</feature>